<dbReference type="Gene3D" id="3.40.50.720">
    <property type="entry name" value="NAD(P)-binding Rossmann-like Domain"/>
    <property type="match status" value="1"/>
</dbReference>
<evidence type="ECO:0000256" key="3">
    <source>
        <dbReference type="ARBA" id="ARBA00023002"/>
    </source>
</evidence>
<dbReference type="RefSeq" id="WP_214622484.1">
    <property type="nucleotide sequence ID" value="NZ_JAHGAW010000004.1"/>
</dbReference>
<comment type="caution">
    <text evidence="6">The sequence shown here is derived from an EMBL/GenBank/DDBJ whole genome shotgun (WGS) entry which is preliminary data.</text>
</comment>
<proteinExistence type="inferred from homology"/>
<dbReference type="EMBL" id="JAHGAW010000004">
    <property type="protein sequence ID" value="MBT2186734.1"/>
    <property type="molecule type" value="Genomic_DNA"/>
</dbReference>
<dbReference type="InterPro" id="IPR036291">
    <property type="entry name" value="NAD(P)-bd_dom_sf"/>
</dbReference>
<evidence type="ECO:0000313" key="7">
    <source>
        <dbReference type="Proteomes" id="UP001138757"/>
    </source>
</evidence>
<dbReference type="GO" id="GO:0016491">
    <property type="term" value="F:oxidoreductase activity"/>
    <property type="evidence" value="ECO:0007669"/>
    <property type="project" value="UniProtKB-KW"/>
</dbReference>
<dbReference type="InterPro" id="IPR002347">
    <property type="entry name" value="SDR_fam"/>
</dbReference>
<dbReference type="Pfam" id="PF00106">
    <property type="entry name" value="adh_short"/>
    <property type="match status" value="1"/>
</dbReference>
<evidence type="ECO:0000313" key="6">
    <source>
        <dbReference type="EMBL" id="MBT2186734.1"/>
    </source>
</evidence>
<comment type="similarity">
    <text evidence="1 5">Belongs to the short-chain dehydrogenases/reductases (SDR) family.</text>
</comment>
<gene>
    <name evidence="6" type="ORF">KK488_07200</name>
</gene>
<keyword evidence="3" id="KW-0560">Oxidoreductase</keyword>
<evidence type="ECO:0000256" key="5">
    <source>
        <dbReference type="RuleBase" id="RU000363"/>
    </source>
</evidence>
<dbReference type="FunFam" id="3.40.50.720:FF:000084">
    <property type="entry name" value="Short-chain dehydrogenase reductase"/>
    <property type="match status" value="1"/>
</dbReference>
<keyword evidence="7" id="KW-1185">Reference proteome</keyword>
<dbReference type="PANTHER" id="PTHR43391">
    <property type="entry name" value="RETINOL DEHYDROGENASE-RELATED"/>
    <property type="match status" value="1"/>
</dbReference>
<dbReference type="AlphaFoldDB" id="A0A9X1IQL8"/>
<organism evidence="6 7">
    <name type="scientific">Sphingobium nicotianae</name>
    <dbReference type="NCBI Taxonomy" id="2782607"/>
    <lineage>
        <taxon>Bacteria</taxon>
        <taxon>Pseudomonadati</taxon>
        <taxon>Pseudomonadota</taxon>
        <taxon>Alphaproteobacteria</taxon>
        <taxon>Sphingomonadales</taxon>
        <taxon>Sphingomonadaceae</taxon>
        <taxon>Sphingobium</taxon>
    </lineage>
</organism>
<dbReference type="PANTHER" id="PTHR43391:SF14">
    <property type="entry name" value="DEHYDROGENASE_REDUCTASE SDR FAMILY PROTEIN 7-LIKE"/>
    <property type="match status" value="1"/>
</dbReference>
<accession>A0A9X1IQL8</accession>
<keyword evidence="2" id="KW-0521">NADP</keyword>
<comment type="catalytic activity">
    <reaction evidence="4">
        <text>2,5-dichlorocyclohexa-2,5-dien-1,4-diol + NAD(+) = 2,5-dichlorohydroquinone + NADH + H(+)</text>
        <dbReference type="Rhea" id="RHEA:15741"/>
        <dbReference type="ChEBI" id="CHEBI:15378"/>
        <dbReference type="ChEBI" id="CHEBI:27545"/>
        <dbReference type="ChEBI" id="CHEBI:28975"/>
        <dbReference type="ChEBI" id="CHEBI:57540"/>
        <dbReference type="ChEBI" id="CHEBI:57945"/>
    </reaction>
</comment>
<dbReference type="Proteomes" id="UP001138757">
    <property type="component" value="Unassembled WGS sequence"/>
</dbReference>
<dbReference type="PRINTS" id="PR00080">
    <property type="entry name" value="SDRFAMILY"/>
</dbReference>
<protein>
    <submittedName>
        <fullName evidence="6">SDR family NAD(P)-dependent oxidoreductase</fullName>
    </submittedName>
</protein>
<evidence type="ECO:0000256" key="4">
    <source>
        <dbReference type="ARBA" id="ARBA00051383"/>
    </source>
</evidence>
<evidence type="ECO:0000256" key="1">
    <source>
        <dbReference type="ARBA" id="ARBA00006484"/>
    </source>
</evidence>
<dbReference type="CDD" id="cd05233">
    <property type="entry name" value="SDR_c"/>
    <property type="match status" value="1"/>
</dbReference>
<name>A0A9X1IQL8_9SPHN</name>
<dbReference type="SUPFAM" id="SSF51735">
    <property type="entry name" value="NAD(P)-binding Rossmann-fold domains"/>
    <property type="match status" value="1"/>
</dbReference>
<reference evidence="6" key="1">
    <citation type="submission" date="2021-05" db="EMBL/GenBank/DDBJ databases">
        <title>Genome of Sphingobium sp. strain.</title>
        <authorList>
            <person name="Fan R."/>
        </authorList>
    </citation>
    <scope>NUCLEOTIDE SEQUENCE</scope>
    <source>
        <strain evidence="6">H33</strain>
    </source>
</reference>
<sequence>MEIAGTTAFITGGASGIGFGIAQRLLANGAKLVLADIRQDHLDEAKQFFEERQQGRMVHTIRLDVSDREAMAEAAKECEAVMGGPEILVNNAGIDPSGPFEEATYQDWDYGLNINLMGPINGIMAFSPGMRRRGKGGHIVNTASLAGVTPMMSAMVIYAVAKAGVITLTESIRDTMEKDNIGVTVLMPGPIKSRIHESGQNRPERFRTGSGFKEYEDRLATRVVSDDWMEPTEVGDMIVDAIIHNKLYVSTHGNWKQQVEDRFKAIIASMPEARPLDLSASLSVPPKKAD</sequence>
<dbReference type="PRINTS" id="PR00081">
    <property type="entry name" value="GDHRDH"/>
</dbReference>
<dbReference type="InterPro" id="IPR020904">
    <property type="entry name" value="Sc_DH/Rdtase_CS"/>
</dbReference>
<evidence type="ECO:0000256" key="2">
    <source>
        <dbReference type="ARBA" id="ARBA00022857"/>
    </source>
</evidence>
<dbReference type="PROSITE" id="PS00061">
    <property type="entry name" value="ADH_SHORT"/>
    <property type="match status" value="1"/>
</dbReference>